<gene>
    <name evidence="3" type="ordered locus">bpr_I1629</name>
</gene>
<dbReference type="STRING" id="515622.bpr_I1629"/>
<dbReference type="InterPro" id="IPR011063">
    <property type="entry name" value="TilS/TtcA_N"/>
</dbReference>
<dbReference type="Gene3D" id="3.40.50.620">
    <property type="entry name" value="HUPs"/>
    <property type="match status" value="1"/>
</dbReference>
<dbReference type="eggNOG" id="COG0037">
    <property type="taxonomic scope" value="Bacteria"/>
</dbReference>
<dbReference type="RefSeq" id="WP_013281020.1">
    <property type="nucleotide sequence ID" value="NC_014387.1"/>
</dbReference>
<dbReference type="KEGG" id="bpb:bpr_I1629"/>
<keyword evidence="4" id="KW-1185">Reference proteome</keyword>
<evidence type="ECO:0000256" key="1">
    <source>
        <dbReference type="ARBA" id="ARBA00022679"/>
    </source>
</evidence>
<dbReference type="EMBL" id="CP001810">
    <property type="protein sequence ID" value="ADL34366.1"/>
    <property type="molecule type" value="Genomic_DNA"/>
</dbReference>
<dbReference type="SUPFAM" id="SSF52402">
    <property type="entry name" value="Adenine nucleotide alpha hydrolases-like"/>
    <property type="match status" value="1"/>
</dbReference>
<sequence length="287" mass="33189">MSDKSTDRCRDIERSIIKKYRKEIWCKFTKAINTYDLIQDGDKIAVCISGGKDSMLLAKLFQELARHGKHNFEVIFLAMNPGYSDANYQNILRNAELMNIPLTIFESDIFDVTTKVGGSPCYLCARMRRGALYSKAQELGCNKIALGHHFDDVIETIFMAMMYGGQIQTMMPKLHSTNFKGMELIRPLYLVREEDIVHWMNYNELKFIRCACKLTEQLEKEGNLHNDSSVSKRAETKAIIRKLRDINPYLESNIFKSVENVSINALICYKDENGVKHHFLENYDSRE</sequence>
<dbReference type="PANTHER" id="PTHR43686">
    <property type="entry name" value="SULFURTRANSFERASE-RELATED"/>
    <property type="match status" value="1"/>
</dbReference>
<dbReference type="InterPro" id="IPR014729">
    <property type="entry name" value="Rossmann-like_a/b/a_fold"/>
</dbReference>
<accession>E0RWJ2</accession>
<dbReference type="HOGENOM" id="CLU_026481_5_0_9"/>
<dbReference type="GO" id="GO:0008033">
    <property type="term" value="P:tRNA processing"/>
    <property type="evidence" value="ECO:0007669"/>
    <property type="project" value="InterPro"/>
</dbReference>
<protein>
    <submittedName>
        <fullName evidence="3">PP-loop family protein</fullName>
    </submittedName>
</protein>
<reference evidence="3 4" key="1">
    <citation type="journal article" date="2010" name="PLoS ONE">
        <title>The glycobiome of the rumen bacterium Butyrivibrio proteoclasticus B316(T) highlights adaptation to a polysaccharide-rich environment.</title>
        <authorList>
            <person name="Kelly W.J."/>
            <person name="Leahy S.C."/>
            <person name="Altermann E."/>
            <person name="Yeoman C.J."/>
            <person name="Dunne J.C."/>
            <person name="Kong Z."/>
            <person name="Pacheco D.M."/>
            <person name="Li D."/>
            <person name="Noel S.J."/>
            <person name="Moon C.D."/>
            <person name="Cookson A.L."/>
            <person name="Attwood G.T."/>
        </authorList>
    </citation>
    <scope>NUCLEOTIDE SEQUENCE [LARGE SCALE GENOMIC DNA]</scope>
    <source>
        <strain evidence="4">ATCC 51982 / DSM 14932 / B316</strain>
    </source>
</reference>
<dbReference type="AlphaFoldDB" id="E0RWJ2"/>
<evidence type="ECO:0000313" key="3">
    <source>
        <dbReference type="EMBL" id="ADL34366.1"/>
    </source>
</evidence>
<evidence type="ECO:0000313" key="4">
    <source>
        <dbReference type="Proteomes" id="UP000001299"/>
    </source>
</evidence>
<organism evidence="3 4">
    <name type="scientific">Butyrivibrio proteoclasticus (strain ATCC 51982 / DSM 14932 / B316)</name>
    <name type="common">Clostridium proteoclasticum</name>
    <dbReference type="NCBI Taxonomy" id="515622"/>
    <lineage>
        <taxon>Bacteria</taxon>
        <taxon>Bacillati</taxon>
        <taxon>Bacillota</taxon>
        <taxon>Clostridia</taxon>
        <taxon>Lachnospirales</taxon>
        <taxon>Lachnospiraceae</taxon>
        <taxon>Butyrivibrio</taxon>
    </lineage>
</organism>
<dbReference type="InterPro" id="IPR035107">
    <property type="entry name" value="tRNA_thiolation_TtcA_Ctu1"/>
</dbReference>
<dbReference type="CDD" id="cd24138">
    <property type="entry name" value="TtcA-like"/>
    <property type="match status" value="1"/>
</dbReference>
<evidence type="ECO:0000259" key="2">
    <source>
        <dbReference type="Pfam" id="PF01171"/>
    </source>
</evidence>
<name>E0RWJ2_BUTPB</name>
<dbReference type="Proteomes" id="UP000001299">
    <property type="component" value="Chromosome 1"/>
</dbReference>
<feature type="domain" description="tRNA(Ile)-lysidine/2-thiocytidine synthase N-terminal" evidence="2">
    <location>
        <begin position="43"/>
        <end position="208"/>
    </location>
</feature>
<dbReference type="Pfam" id="PF01171">
    <property type="entry name" value="ATP_bind_3"/>
    <property type="match status" value="1"/>
</dbReference>
<proteinExistence type="predicted"/>
<dbReference type="PIRSF" id="PIRSF004976">
    <property type="entry name" value="ATPase_YdaO"/>
    <property type="match status" value="1"/>
</dbReference>
<dbReference type="GO" id="GO:0016740">
    <property type="term" value="F:transferase activity"/>
    <property type="evidence" value="ECO:0007669"/>
    <property type="project" value="UniProtKB-KW"/>
</dbReference>
<dbReference type="PANTHER" id="PTHR43686:SF1">
    <property type="entry name" value="AMINOTRAN_5 DOMAIN-CONTAINING PROTEIN"/>
    <property type="match status" value="1"/>
</dbReference>
<keyword evidence="1" id="KW-0808">Transferase</keyword>